<gene>
    <name evidence="16" type="ORF">R5R35_000837</name>
    <name evidence="17" type="ORF">R5R35_003347</name>
</gene>
<dbReference type="GO" id="GO:0005102">
    <property type="term" value="F:signaling receptor binding"/>
    <property type="evidence" value="ECO:0007669"/>
    <property type="project" value="UniProtKB-ARBA"/>
</dbReference>
<dbReference type="PANTHER" id="PTHR11069:SF23">
    <property type="entry name" value="LYSOSOMAL ACID GLUCOSYLCERAMIDASE"/>
    <property type="match status" value="1"/>
</dbReference>
<feature type="domain" description="Glycosyl hydrolase family 30 TIM-barrel" evidence="14">
    <location>
        <begin position="100"/>
        <end position="445"/>
    </location>
</feature>
<dbReference type="GO" id="GO:0030163">
    <property type="term" value="P:protein catabolic process"/>
    <property type="evidence" value="ECO:0007669"/>
    <property type="project" value="UniProtKB-ARBA"/>
</dbReference>
<dbReference type="SUPFAM" id="SSF51445">
    <property type="entry name" value="(Trans)glycosidases"/>
    <property type="match status" value="1"/>
</dbReference>
<evidence type="ECO:0000256" key="3">
    <source>
        <dbReference type="ARBA" id="ARBA00004991"/>
    </source>
</evidence>
<dbReference type="InterPro" id="IPR001139">
    <property type="entry name" value="Glyco_hydro_30"/>
</dbReference>
<comment type="catalytic activity">
    <reaction evidence="10">
        <text>a beta-D-glucosylceramide + H2O = an N-acyl-sphingoid base + D-glucose</text>
        <dbReference type="Rhea" id="RHEA:81447"/>
        <dbReference type="ChEBI" id="CHEBI:4167"/>
        <dbReference type="ChEBI" id="CHEBI:15377"/>
        <dbReference type="ChEBI" id="CHEBI:83264"/>
        <dbReference type="ChEBI" id="CHEBI:83273"/>
    </reaction>
    <physiologicalReaction direction="left-to-right" evidence="10">
        <dbReference type="Rhea" id="RHEA:81448"/>
    </physiologicalReaction>
</comment>
<dbReference type="GO" id="GO:0005764">
    <property type="term" value="C:lysosome"/>
    <property type="evidence" value="ECO:0007669"/>
    <property type="project" value="UniProtKB-ARBA"/>
</dbReference>
<dbReference type="GO" id="GO:0006914">
    <property type="term" value="P:autophagy"/>
    <property type="evidence" value="ECO:0007669"/>
    <property type="project" value="UniProtKB-ARBA"/>
</dbReference>
<evidence type="ECO:0000313" key="17">
    <source>
        <dbReference type="EMBL" id="KAK7863864.1"/>
    </source>
</evidence>
<dbReference type="Gene3D" id="3.20.20.80">
    <property type="entry name" value="Glycosidases"/>
    <property type="match status" value="1"/>
</dbReference>
<dbReference type="GO" id="GO:0032006">
    <property type="term" value="P:regulation of TOR signaling"/>
    <property type="evidence" value="ECO:0007669"/>
    <property type="project" value="UniProtKB-ARBA"/>
</dbReference>
<dbReference type="GO" id="GO:0007040">
    <property type="term" value="P:lysosome organization"/>
    <property type="evidence" value="ECO:0007669"/>
    <property type="project" value="UniProtKB-ARBA"/>
</dbReference>
<proteinExistence type="inferred from homology"/>
<evidence type="ECO:0000256" key="1">
    <source>
        <dbReference type="ARBA" id="ARBA00001013"/>
    </source>
</evidence>
<organism evidence="16 18">
    <name type="scientific">Gryllus longicercus</name>
    <dbReference type="NCBI Taxonomy" id="2509291"/>
    <lineage>
        <taxon>Eukaryota</taxon>
        <taxon>Metazoa</taxon>
        <taxon>Ecdysozoa</taxon>
        <taxon>Arthropoda</taxon>
        <taxon>Hexapoda</taxon>
        <taxon>Insecta</taxon>
        <taxon>Pterygota</taxon>
        <taxon>Neoptera</taxon>
        <taxon>Polyneoptera</taxon>
        <taxon>Orthoptera</taxon>
        <taxon>Ensifera</taxon>
        <taxon>Gryllidea</taxon>
        <taxon>Grylloidea</taxon>
        <taxon>Gryllidae</taxon>
        <taxon>Gryllinae</taxon>
        <taxon>Gryllus</taxon>
    </lineage>
</organism>
<evidence type="ECO:0000256" key="8">
    <source>
        <dbReference type="ARBA" id="ARBA00022919"/>
    </source>
</evidence>
<dbReference type="GO" id="GO:0051246">
    <property type="term" value="P:regulation of protein metabolic process"/>
    <property type="evidence" value="ECO:0007669"/>
    <property type="project" value="UniProtKB-ARBA"/>
</dbReference>
<sequence>MDWTSKLFAGLLLVIALSTARAANPCALREVSSDHLVCVCNATYCDTLDADTEVPSGQYVLFTTTKAGLRFAKSSGSLTPQAKAADVAFTLDPSSTQQTIIGYGGSFTDAAGINILSLSAPAQENFLRSYFSPEGIELNMGRVPIAGADFSTRPYTYDDVADDDDLSEFKLQPEDFQYKIPIIKRAMEMSRKSIKLLSAAWTSPTWMKTNNDFVGFSRLKEKYYQAWADYHVKFLNAYKEQALDFWAISTGNEPSNGIIPIMRFNSLGWSPASQSKWVAENLGPAIRNSPFNQTKILGLDDQRFMLPWWMTKMFENKDTYNYIDGIAVHWYWDNLLPPYLLTATHNNFPDKFILSTEACKGDRPWNYPKVALGSWSRSEDYMADIIQDMNHWVSGWVDWNLGLDMQGGPNWANNFVDAAVIVNKDADEFYKQPIFYAMGHFTKFVPEGSVHFTVEPSSKKGISTTAFTTPSGQSVVVLYNRRSSDKKVTVTHPEKGSVSITIPKNSYNTLLL</sequence>
<dbReference type="SUPFAM" id="SSF51011">
    <property type="entry name" value="Glycosyl hydrolase domain"/>
    <property type="match status" value="1"/>
</dbReference>
<name>A0AAN9V707_9ORTH</name>
<dbReference type="InterPro" id="IPR033453">
    <property type="entry name" value="Glyco_hydro_30_TIM-barrel"/>
</dbReference>
<dbReference type="GO" id="GO:0006680">
    <property type="term" value="P:glucosylceramide catabolic process"/>
    <property type="evidence" value="ECO:0007669"/>
    <property type="project" value="UniProtKB-ARBA"/>
</dbReference>
<dbReference type="EMBL" id="JAZDUA010000741">
    <property type="protein sequence ID" value="KAK7789534.1"/>
    <property type="molecule type" value="Genomic_DNA"/>
</dbReference>
<feature type="signal peptide" evidence="13">
    <location>
        <begin position="1"/>
        <end position="22"/>
    </location>
</feature>
<evidence type="ECO:0000256" key="12">
    <source>
        <dbReference type="RuleBase" id="RU361188"/>
    </source>
</evidence>
<evidence type="ECO:0000256" key="11">
    <source>
        <dbReference type="ARBA" id="ARBA00051345"/>
    </source>
</evidence>
<dbReference type="Pfam" id="PF17189">
    <property type="entry name" value="Glyco_hydro_30C"/>
    <property type="match status" value="1"/>
</dbReference>
<dbReference type="EC" id="3.2.1.45" evidence="5 12"/>
<comment type="pathway">
    <text evidence="3">Sphingolipid metabolism.</text>
</comment>
<keyword evidence="6 13" id="KW-0732">Signal</keyword>
<evidence type="ECO:0000256" key="9">
    <source>
        <dbReference type="ARBA" id="ARBA00023098"/>
    </source>
</evidence>
<dbReference type="GO" id="GO:0010605">
    <property type="term" value="P:negative regulation of macromolecule metabolic process"/>
    <property type="evidence" value="ECO:0007669"/>
    <property type="project" value="UniProtKB-ARBA"/>
</dbReference>
<keyword evidence="12" id="KW-0326">Glycosidase</keyword>
<comment type="similarity">
    <text evidence="4 12">Belongs to the glycosyl hydrolase 30 family.</text>
</comment>
<keyword evidence="18" id="KW-1185">Reference proteome</keyword>
<evidence type="ECO:0000313" key="18">
    <source>
        <dbReference type="Proteomes" id="UP001378592"/>
    </source>
</evidence>
<dbReference type="GO" id="GO:0042391">
    <property type="term" value="P:regulation of membrane potential"/>
    <property type="evidence" value="ECO:0007669"/>
    <property type="project" value="UniProtKB-ARBA"/>
</dbReference>
<dbReference type="PRINTS" id="PR00843">
    <property type="entry name" value="GLHYDRLASE30"/>
</dbReference>
<evidence type="ECO:0000313" key="16">
    <source>
        <dbReference type="EMBL" id="KAK7789534.1"/>
    </source>
</evidence>
<dbReference type="GO" id="GO:0005774">
    <property type="term" value="C:vacuolar membrane"/>
    <property type="evidence" value="ECO:0007669"/>
    <property type="project" value="UniProtKB-ARBA"/>
</dbReference>
<dbReference type="Proteomes" id="UP001378592">
    <property type="component" value="Unassembled WGS sequence"/>
</dbReference>
<dbReference type="FunFam" id="3.20.20.80:FF:000030">
    <property type="entry name" value="Lysosomal acid glucosylceramidase"/>
    <property type="match status" value="1"/>
</dbReference>
<keyword evidence="8 12" id="KW-0746">Sphingolipid metabolism</keyword>
<accession>A0AAN9V707</accession>
<evidence type="ECO:0000256" key="7">
    <source>
        <dbReference type="ARBA" id="ARBA00022801"/>
    </source>
</evidence>
<comment type="pathway">
    <text evidence="2">Lipid metabolism; sphingolipid metabolism.</text>
</comment>
<dbReference type="InterPro" id="IPR033452">
    <property type="entry name" value="GH30_C"/>
</dbReference>
<feature type="domain" description="Glycosyl hydrolase family 30 beta sandwich" evidence="15">
    <location>
        <begin position="448"/>
        <end position="510"/>
    </location>
</feature>
<evidence type="ECO:0000259" key="15">
    <source>
        <dbReference type="Pfam" id="PF17189"/>
    </source>
</evidence>
<evidence type="ECO:0000256" key="10">
    <source>
        <dbReference type="ARBA" id="ARBA00050474"/>
    </source>
</evidence>
<dbReference type="GO" id="GO:0004348">
    <property type="term" value="F:glucosylceramidase activity"/>
    <property type="evidence" value="ECO:0007669"/>
    <property type="project" value="UniProtKB-EC"/>
</dbReference>
<dbReference type="InterPro" id="IPR017853">
    <property type="entry name" value="GH"/>
</dbReference>
<dbReference type="GO" id="GO:0008202">
    <property type="term" value="P:steroid metabolic process"/>
    <property type="evidence" value="ECO:0007669"/>
    <property type="project" value="UniProtKB-ARBA"/>
</dbReference>
<evidence type="ECO:0000256" key="6">
    <source>
        <dbReference type="ARBA" id="ARBA00022729"/>
    </source>
</evidence>
<dbReference type="AlphaFoldDB" id="A0AAN9V707"/>
<dbReference type="Pfam" id="PF02055">
    <property type="entry name" value="Glyco_hydro_30"/>
    <property type="match status" value="1"/>
</dbReference>
<evidence type="ECO:0000256" key="4">
    <source>
        <dbReference type="ARBA" id="ARBA00005382"/>
    </source>
</evidence>
<dbReference type="GO" id="GO:0016758">
    <property type="term" value="F:hexosyltransferase activity"/>
    <property type="evidence" value="ECO:0007669"/>
    <property type="project" value="UniProtKB-ARBA"/>
</dbReference>
<feature type="chain" id="PRO_5044711346" description="Glucosylceramidase" evidence="13">
    <location>
        <begin position="23"/>
        <end position="512"/>
    </location>
</feature>
<dbReference type="EMBL" id="JAZDUA010000218">
    <property type="protein sequence ID" value="KAK7863864.1"/>
    <property type="molecule type" value="Genomic_DNA"/>
</dbReference>
<evidence type="ECO:0000256" key="5">
    <source>
        <dbReference type="ARBA" id="ARBA00012658"/>
    </source>
</evidence>
<comment type="caution">
    <text evidence="16">The sequence shown here is derived from an EMBL/GenBank/DDBJ whole genome shotgun (WGS) entry which is preliminary data.</text>
</comment>
<evidence type="ECO:0000256" key="13">
    <source>
        <dbReference type="SAM" id="SignalP"/>
    </source>
</evidence>
<dbReference type="PANTHER" id="PTHR11069">
    <property type="entry name" value="GLUCOSYLCERAMIDASE"/>
    <property type="match status" value="1"/>
</dbReference>
<comment type="catalytic activity">
    <reaction evidence="11">
        <text>an N-acyl-1-beta-D-glucosyl-15-methylhexadecasphing-4-enine + H2O = an N-acyl-15-methylhexadecasphing-4-enine + D-glucose</text>
        <dbReference type="Rhea" id="RHEA:34755"/>
        <dbReference type="ChEBI" id="CHEBI:4167"/>
        <dbReference type="ChEBI" id="CHEBI:15377"/>
        <dbReference type="ChEBI" id="CHEBI:70815"/>
        <dbReference type="ChEBI" id="CHEBI:70846"/>
    </reaction>
    <physiologicalReaction direction="left-to-right" evidence="11">
        <dbReference type="Rhea" id="RHEA:34756"/>
    </physiologicalReaction>
</comment>
<dbReference type="GO" id="GO:0006066">
    <property type="term" value="P:alcohol metabolic process"/>
    <property type="evidence" value="ECO:0007669"/>
    <property type="project" value="UniProtKB-ARBA"/>
</dbReference>
<keyword evidence="9 12" id="KW-0443">Lipid metabolism</keyword>
<keyword evidence="7 12" id="KW-0378">Hydrolase</keyword>
<evidence type="ECO:0000259" key="14">
    <source>
        <dbReference type="Pfam" id="PF02055"/>
    </source>
</evidence>
<reference evidence="16 18" key="1">
    <citation type="submission" date="2024-03" db="EMBL/GenBank/DDBJ databases">
        <title>The genome assembly and annotation of the cricket Gryllus longicercus Weissman &amp; Gray.</title>
        <authorList>
            <person name="Szrajer S."/>
            <person name="Gray D."/>
            <person name="Ylla G."/>
        </authorList>
    </citation>
    <scope>NUCLEOTIDE SEQUENCE [LARGE SCALE GENOMIC DNA]</scope>
    <source>
        <strain evidence="16">DAG 2021-001</strain>
        <tissue evidence="16">Whole body minus gut</tissue>
    </source>
</reference>
<protein>
    <recommendedName>
        <fullName evidence="5 12">Glucosylceramidase</fullName>
        <ecNumber evidence="5 12">3.2.1.45</ecNumber>
    </recommendedName>
</protein>
<comment type="catalytic activity">
    <reaction evidence="1">
        <text>a beta-D-glucosyl-(1&lt;-&gt;1')-N-acylsphing-4-enine + H2O = an N-acylsphing-4-enine + D-glucose</text>
        <dbReference type="Rhea" id="RHEA:13269"/>
        <dbReference type="ChEBI" id="CHEBI:4167"/>
        <dbReference type="ChEBI" id="CHEBI:15377"/>
        <dbReference type="ChEBI" id="CHEBI:22801"/>
        <dbReference type="ChEBI" id="CHEBI:52639"/>
        <dbReference type="EC" id="3.2.1.45"/>
    </reaction>
    <physiologicalReaction direction="left-to-right" evidence="1">
        <dbReference type="Rhea" id="RHEA:13270"/>
    </physiologicalReaction>
</comment>
<evidence type="ECO:0000256" key="2">
    <source>
        <dbReference type="ARBA" id="ARBA00004760"/>
    </source>
</evidence>
<dbReference type="GO" id="GO:0016241">
    <property type="term" value="P:regulation of macroautophagy"/>
    <property type="evidence" value="ECO:0007669"/>
    <property type="project" value="UniProtKB-ARBA"/>
</dbReference>